<organism evidence="1 2">
    <name type="scientific">Cetraspora pellucida</name>
    <dbReference type="NCBI Taxonomy" id="1433469"/>
    <lineage>
        <taxon>Eukaryota</taxon>
        <taxon>Fungi</taxon>
        <taxon>Fungi incertae sedis</taxon>
        <taxon>Mucoromycota</taxon>
        <taxon>Glomeromycotina</taxon>
        <taxon>Glomeromycetes</taxon>
        <taxon>Diversisporales</taxon>
        <taxon>Gigasporaceae</taxon>
        <taxon>Cetraspora</taxon>
    </lineage>
</organism>
<feature type="non-terminal residue" evidence="1">
    <location>
        <position position="105"/>
    </location>
</feature>
<keyword evidence="2" id="KW-1185">Reference proteome</keyword>
<comment type="caution">
    <text evidence="1">The sequence shown here is derived from an EMBL/GenBank/DDBJ whole genome shotgun (WGS) entry which is preliminary data.</text>
</comment>
<proteinExistence type="predicted"/>
<evidence type="ECO:0000313" key="1">
    <source>
        <dbReference type="EMBL" id="CAG8778554.1"/>
    </source>
</evidence>
<protein>
    <submittedName>
        <fullName evidence="1">9601_t:CDS:1</fullName>
    </submittedName>
</protein>
<accession>A0ACA9R6X8</accession>
<sequence>MHTIEQFAIANRVRRMSKPKTRNSNKSRSEGTISVNSAETVGFVSNQEGEDPTTDIESRTRSYIDIAIQAASVSIMQNMQQLINRQAETQREWNAQLMDTINQRL</sequence>
<dbReference type="EMBL" id="CAJVPW010058776">
    <property type="protein sequence ID" value="CAG8778554.1"/>
    <property type="molecule type" value="Genomic_DNA"/>
</dbReference>
<gene>
    <name evidence="1" type="ORF">SPELUC_LOCUS16228</name>
</gene>
<name>A0ACA9R6X8_9GLOM</name>
<evidence type="ECO:0000313" key="2">
    <source>
        <dbReference type="Proteomes" id="UP000789366"/>
    </source>
</evidence>
<dbReference type="Proteomes" id="UP000789366">
    <property type="component" value="Unassembled WGS sequence"/>
</dbReference>
<reference evidence="1" key="1">
    <citation type="submission" date="2021-06" db="EMBL/GenBank/DDBJ databases">
        <authorList>
            <person name="Kallberg Y."/>
            <person name="Tangrot J."/>
            <person name="Rosling A."/>
        </authorList>
    </citation>
    <scope>NUCLEOTIDE SEQUENCE</scope>
    <source>
        <strain evidence="1">28 12/20/2015</strain>
    </source>
</reference>